<evidence type="ECO:0000313" key="2">
    <source>
        <dbReference type="Proteomes" id="UP000707356"/>
    </source>
</evidence>
<organism evidence="1 2">
    <name type="scientific">Pegethrix bostrychoides GSE-TBD4-15B</name>
    <dbReference type="NCBI Taxonomy" id="2839662"/>
    <lineage>
        <taxon>Bacteria</taxon>
        <taxon>Bacillati</taxon>
        <taxon>Cyanobacteriota</taxon>
        <taxon>Cyanophyceae</taxon>
        <taxon>Oculatellales</taxon>
        <taxon>Oculatellaceae</taxon>
        <taxon>Pegethrix</taxon>
    </lineage>
</organism>
<sequence>MSYDYSSNDSKLPAPCIVDVGTVINKQDMLRILSDLGRVRYCYSRIEPAALLPETALLPEAEGFVLEVFSDPQRSTLVANHALYINVCSFDYLKLDRLPDQQPCFDLIQEHQRLRIVPLSNPLQEQRNRSLNTAALEAVVAEVLSASWDMRLDDDENFSF</sequence>
<protein>
    <submittedName>
        <fullName evidence="1">Uncharacterized protein</fullName>
    </submittedName>
</protein>
<gene>
    <name evidence="1" type="ORF">KME07_24675</name>
</gene>
<dbReference type="AlphaFoldDB" id="A0A951PGP4"/>
<reference evidence="1" key="2">
    <citation type="journal article" date="2022" name="Microbiol. Resour. Announc.">
        <title>Metagenome Sequencing to Explore Phylogenomics of Terrestrial Cyanobacteria.</title>
        <authorList>
            <person name="Ward R.D."/>
            <person name="Stajich J.E."/>
            <person name="Johansen J.R."/>
            <person name="Huntemann M."/>
            <person name="Clum A."/>
            <person name="Foster B."/>
            <person name="Foster B."/>
            <person name="Roux S."/>
            <person name="Palaniappan K."/>
            <person name="Varghese N."/>
            <person name="Mukherjee S."/>
            <person name="Reddy T.B.K."/>
            <person name="Daum C."/>
            <person name="Copeland A."/>
            <person name="Chen I.A."/>
            <person name="Ivanova N.N."/>
            <person name="Kyrpides N.C."/>
            <person name="Shapiro N."/>
            <person name="Eloe-Fadrosh E.A."/>
            <person name="Pietrasiak N."/>
        </authorList>
    </citation>
    <scope>NUCLEOTIDE SEQUENCE</scope>
    <source>
        <strain evidence="1">GSE-TBD4-15B</strain>
    </source>
</reference>
<name>A0A951PGP4_9CYAN</name>
<evidence type="ECO:0000313" key="1">
    <source>
        <dbReference type="EMBL" id="MBW4468633.1"/>
    </source>
</evidence>
<proteinExistence type="predicted"/>
<comment type="caution">
    <text evidence="1">The sequence shown here is derived from an EMBL/GenBank/DDBJ whole genome shotgun (WGS) entry which is preliminary data.</text>
</comment>
<dbReference type="Proteomes" id="UP000707356">
    <property type="component" value="Unassembled WGS sequence"/>
</dbReference>
<reference evidence="1" key="1">
    <citation type="submission" date="2021-05" db="EMBL/GenBank/DDBJ databases">
        <authorList>
            <person name="Pietrasiak N."/>
            <person name="Ward R."/>
            <person name="Stajich J.E."/>
            <person name="Kurbessoian T."/>
        </authorList>
    </citation>
    <scope>NUCLEOTIDE SEQUENCE</scope>
    <source>
        <strain evidence="1">GSE-TBD4-15B</strain>
    </source>
</reference>
<accession>A0A951PGP4</accession>
<dbReference type="EMBL" id="JAHHHV010000091">
    <property type="protein sequence ID" value="MBW4468633.1"/>
    <property type="molecule type" value="Genomic_DNA"/>
</dbReference>